<comment type="subcellular location">
    <subcellularLocation>
        <location evidence="1">Membrane</location>
        <topology evidence="1">Multi-pass membrane protein</topology>
    </subcellularLocation>
</comment>
<feature type="transmembrane region" description="Helical" evidence="5">
    <location>
        <begin position="691"/>
        <end position="710"/>
    </location>
</feature>
<protein>
    <submittedName>
        <fullName evidence="8">MFS domain-containing protein</fullName>
    </submittedName>
</protein>
<evidence type="ECO:0000256" key="4">
    <source>
        <dbReference type="ARBA" id="ARBA00023136"/>
    </source>
</evidence>
<feature type="transmembrane region" description="Helical" evidence="5">
    <location>
        <begin position="116"/>
        <end position="139"/>
    </location>
</feature>
<dbReference type="InterPro" id="IPR045263">
    <property type="entry name" value="GLUT"/>
</dbReference>
<dbReference type="PANTHER" id="PTHR23503:SF123">
    <property type="entry name" value="MAJOR FACILITATOR SUPERFAMILY (MFS) PROFILE DOMAIN-CONTAINING PROTEIN"/>
    <property type="match status" value="1"/>
</dbReference>
<keyword evidence="4 5" id="KW-0472">Membrane</keyword>
<dbReference type="Gene3D" id="1.20.1250.20">
    <property type="entry name" value="MFS general substrate transporter like domains"/>
    <property type="match status" value="2"/>
</dbReference>
<evidence type="ECO:0000256" key="3">
    <source>
        <dbReference type="ARBA" id="ARBA00022989"/>
    </source>
</evidence>
<reference evidence="8" key="2">
    <citation type="submission" date="2016-06" db="UniProtKB">
        <authorList>
            <consortium name="WormBaseParasite"/>
        </authorList>
    </citation>
    <scope>IDENTIFICATION</scope>
</reference>
<feature type="transmembrane region" description="Helical" evidence="5">
    <location>
        <begin position="331"/>
        <end position="354"/>
    </location>
</feature>
<dbReference type="WBParaSite" id="GPLIN_000529600">
    <property type="protein sequence ID" value="GPLIN_000529600"/>
    <property type="gene ID" value="GPLIN_000529600"/>
</dbReference>
<feature type="transmembrane region" description="Helical" evidence="5">
    <location>
        <begin position="180"/>
        <end position="201"/>
    </location>
</feature>
<feature type="transmembrane region" description="Helical" evidence="5">
    <location>
        <begin position="588"/>
        <end position="609"/>
    </location>
</feature>
<feature type="transmembrane region" description="Helical" evidence="5">
    <location>
        <begin position="406"/>
        <end position="425"/>
    </location>
</feature>
<feature type="transmembrane region" description="Helical" evidence="5">
    <location>
        <begin position="645"/>
        <end position="670"/>
    </location>
</feature>
<dbReference type="GO" id="GO:0015149">
    <property type="term" value="F:hexose transmembrane transporter activity"/>
    <property type="evidence" value="ECO:0007669"/>
    <property type="project" value="TreeGrafter"/>
</dbReference>
<dbReference type="AlphaFoldDB" id="A0A183BXF7"/>
<feature type="domain" description="Major facilitator superfamily (MFS) profile" evidence="6">
    <location>
        <begin position="9"/>
        <end position="456"/>
    </location>
</feature>
<name>A0A183BXF7_GLOPA</name>
<evidence type="ECO:0000256" key="1">
    <source>
        <dbReference type="ARBA" id="ARBA00004141"/>
    </source>
</evidence>
<feature type="transmembrane region" description="Helical" evidence="5">
    <location>
        <begin position="151"/>
        <end position="174"/>
    </location>
</feature>
<evidence type="ECO:0000256" key="5">
    <source>
        <dbReference type="SAM" id="Phobius"/>
    </source>
</evidence>
<dbReference type="PANTHER" id="PTHR23503">
    <property type="entry name" value="SOLUTE CARRIER FAMILY 2"/>
    <property type="match status" value="1"/>
</dbReference>
<evidence type="ECO:0000256" key="2">
    <source>
        <dbReference type="ARBA" id="ARBA00022692"/>
    </source>
</evidence>
<feature type="transmembrane region" description="Helical" evidence="5">
    <location>
        <begin position="303"/>
        <end position="324"/>
    </location>
</feature>
<feature type="transmembrane region" description="Helical" evidence="5">
    <location>
        <begin position="616"/>
        <end position="639"/>
    </location>
</feature>
<dbReference type="InterPro" id="IPR020846">
    <property type="entry name" value="MFS_dom"/>
</dbReference>
<dbReference type="InterPro" id="IPR005828">
    <property type="entry name" value="MFS_sugar_transport-like"/>
</dbReference>
<dbReference type="GO" id="GO:0016020">
    <property type="term" value="C:membrane"/>
    <property type="evidence" value="ECO:0007669"/>
    <property type="project" value="UniProtKB-SubCell"/>
</dbReference>
<feature type="transmembrane region" description="Helical" evidence="5">
    <location>
        <begin position="360"/>
        <end position="385"/>
    </location>
</feature>
<dbReference type="PROSITE" id="PS50850">
    <property type="entry name" value="MFS"/>
    <property type="match status" value="1"/>
</dbReference>
<accession>A0A183BXF7</accession>
<feature type="transmembrane region" description="Helical" evidence="5">
    <location>
        <begin position="716"/>
        <end position="734"/>
    </location>
</feature>
<keyword evidence="7" id="KW-1185">Reference proteome</keyword>
<feature type="transmembrane region" description="Helical" evidence="5">
    <location>
        <begin position="549"/>
        <end position="568"/>
    </location>
</feature>
<sequence length="772" mass="83818">MDKPGLIGSVLFHALFYSFGDLESNVLNYLSVPLREFIASSLERHYAIPPDSEQFELAYSAIASAFFVGAIIASLMMARCMDRYGRKGTAVYLRSSLGIIAALAMLMAKWSGMVELFVIGHMLAGAISALKTVMFIYVAECAPDQARGWSSTAIGSGSNLMLLIASPLCLPALFGNSWSWWLLPAGCLMLAMCHLFGAAHFPESPKQLYIGNGAKEEAKQSAKFYHGSNANLAELFDEFEQERYVMHNGAVGWTEFWTSHRLRCSIAITLMASSVPALSLINLKSQYLEPMLMRYGLDQSQALVFTMAMTALTAPLCLVAPCLIESWGRRPLFLLITSLSTLELTLMAGAQFLYDILGGGGLIVSTLALIGCTMGQASVNLGIFNMTPILVGELFPHPARARATQIALLIPNLIVVGIVLAYPSLIVNVGALFFLPLAAFSTLILLLMIKLLPETKGRPVDDIFRRLADSRTNSGTDYGAIGGEAEKWVAKQLYIGNGAKEEAKQSAKFYHGSNANLAELFDEFEQERHVMHNGAVGWTEFWTSHRLRCSIAITLMASSVPALSLINLKSQYLEPMLMRYGLDQSQALVFTMAMTALTAPLCLVAPCLIESWGRRPLFLLITSLSTLELTLMTGAQFLYDILGGGGLIVSTLALIGCTMGQASVNLGIFNMTPILVGELFPHPARARATQIALLIPNLIVVGIVLAYPSLIVNVGALFFLPLAAFSTLILLLMIKLLPETKGRPVDDIFRRLADSRTNSGTDYGAIGGEAEK</sequence>
<dbReference type="InterPro" id="IPR036259">
    <property type="entry name" value="MFS_trans_sf"/>
</dbReference>
<proteinExistence type="predicted"/>
<evidence type="ECO:0000313" key="8">
    <source>
        <dbReference type="WBParaSite" id="GPLIN_000529600"/>
    </source>
</evidence>
<evidence type="ECO:0000313" key="7">
    <source>
        <dbReference type="Proteomes" id="UP000050741"/>
    </source>
</evidence>
<feature type="transmembrane region" description="Helical" evidence="5">
    <location>
        <begin position="57"/>
        <end position="78"/>
    </location>
</feature>
<evidence type="ECO:0000259" key="6">
    <source>
        <dbReference type="PROSITE" id="PS50850"/>
    </source>
</evidence>
<reference evidence="7" key="1">
    <citation type="submission" date="2014-05" db="EMBL/GenBank/DDBJ databases">
        <title>The genome and life-stage specific transcriptomes of Globodera pallida elucidate key aspects of plant parasitism by a cyst nematode.</title>
        <authorList>
            <person name="Cotton J.A."/>
            <person name="Lilley C.J."/>
            <person name="Jones L.M."/>
            <person name="Kikuchi T."/>
            <person name="Reid A.J."/>
            <person name="Thorpe P."/>
            <person name="Tsai I.J."/>
            <person name="Beasley H."/>
            <person name="Blok V."/>
            <person name="Cock P.J.A."/>
            <person name="Van den Akker S.E."/>
            <person name="Holroyd N."/>
            <person name="Hunt M."/>
            <person name="Mantelin S."/>
            <person name="Naghra H."/>
            <person name="Pain A."/>
            <person name="Palomares-Rius J.E."/>
            <person name="Zarowiecki M."/>
            <person name="Berriman M."/>
            <person name="Jones J.T."/>
            <person name="Urwin P.E."/>
        </authorList>
    </citation>
    <scope>NUCLEOTIDE SEQUENCE [LARGE SCALE GENOMIC DNA]</scope>
    <source>
        <strain evidence="7">Lindley</strain>
    </source>
</reference>
<dbReference type="Proteomes" id="UP000050741">
    <property type="component" value="Unassembled WGS sequence"/>
</dbReference>
<feature type="transmembrane region" description="Helical" evidence="5">
    <location>
        <begin position="431"/>
        <end position="449"/>
    </location>
</feature>
<dbReference type="Pfam" id="PF00083">
    <property type="entry name" value="Sugar_tr"/>
    <property type="match status" value="2"/>
</dbReference>
<keyword evidence="3 5" id="KW-1133">Transmembrane helix</keyword>
<dbReference type="SUPFAM" id="SSF103473">
    <property type="entry name" value="MFS general substrate transporter"/>
    <property type="match status" value="2"/>
</dbReference>
<organism evidence="7 8">
    <name type="scientific">Globodera pallida</name>
    <name type="common">Potato cyst nematode worm</name>
    <name type="synonym">Heterodera pallida</name>
    <dbReference type="NCBI Taxonomy" id="36090"/>
    <lineage>
        <taxon>Eukaryota</taxon>
        <taxon>Metazoa</taxon>
        <taxon>Ecdysozoa</taxon>
        <taxon>Nematoda</taxon>
        <taxon>Chromadorea</taxon>
        <taxon>Rhabditida</taxon>
        <taxon>Tylenchina</taxon>
        <taxon>Tylenchomorpha</taxon>
        <taxon>Tylenchoidea</taxon>
        <taxon>Heteroderidae</taxon>
        <taxon>Heteroderinae</taxon>
        <taxon>Globodera</taxon>
    </lineage>
</organism>
<keyword evidence="2 5" id="KW-0812">Transmembrane</keyword>
<feature type="transmembrane region" description="Helical" evidence="5">
    <location>
        <begin position="264"/>
        <end position="283"/>
    </location>
</feature>
<feature type="transmembrane region" description="Helical" evidence="5">
    <location>
        <begin position="90"/>
        <end position="110"/>
    </location>
</feature>